<evidence type="ECO:0000256" key="6">
    <source>
        <dbReference type="ARBA" id="ARBA00022705"/>
    </source>
</evidence>
<evidence type="ECO:0000256" key="8">
    <source>
        <dbReference type="ARBA" id="ARBA00022723"/>
    </source>
</evidence>
<dbReference type="GO" id="GO:0006260">
    <property type="term" value="P:DNA replication"/>
    <property type="evidence" value="ECO:0007669"/>
    <property type="project" value="UniProtKB-KW"/>
</dbReference>
<dbReference type="InterPro" id="IPR001191">
    <property type="entry name" value="Gemini_AL1_REP"/>
</dbReference>
<keyword evidence="16" id="KW-0511">Multifunctional enzyme</keyword>
<feature type="binding site" evidence="15">
    <location>
        <position position="58"/>
    </location>
    <ligand>
        <name>a divalent metal cation</name>
        <dbReference type="ChEBI" id="CHEBI:60240"/>
    </ligand>
</feature>
<dbReference type="GeneID" id="37617484"/>
<keyword evidence="19" id="KW-1185">Reference proteome</keyword>
<evidence type="ECO:0000256" key="7">
    <source>
        <dbReference type="ARBA" id="ARBA00022722"/>
    </source>
</evidence>
<evidence type="ECO:0000256" key="1">
    <source>
        <dbReference type="ARBA" id="ARBA00004147"/>
    </source>
</evidence>
<protein>
    <recommendedName>
        <fullName evidence="16">Replication-associated protein</fullName>
        <shortName evidence="16">Rep</shortName>
        <ecNumber evidence="16">3.1.21.-</ecNumber>
    </recommendedName>
</protein>
<evidence type="ECO:0000256" key="10">
    <source>
        <dbReference type="ARBA" id="ARBA00022759"/>
    </source>
</evidence>
<evidence type="ECO:0000313" key="19">
    <source>
        <dbReference type="Proteomes" id="UP000232606"/>
    </source>
</evidence>
<comment type="subunit">
    <text evidence="16">Homooligomer.</text>
</comment>
<dbReference type="EMBL" id="KT214389">
    <property type="protein sequence ID" value="ANA76386.1"/>
    <property type="molecule type" value="Genomic_DNA"/>
</dbReference>
<dbReference type="GO" id="GO:0004386">
    <property type="term" value="F:helicase activity"/>
    <property type="evidence" value="ECO:0007669"/>
    <property type="project" value="UniProtKB-KW"/>
</dbReference>
<dbReference type="RefSeq" id="YP_009506572.1">
    <property type="nucleotide sequence ID" value="NC_038477.1"/>
</dbReference>
<dbReference type="InterPro" id="IPR022692">
    <property type="entry name" value="Gemini_AL1_REP_central"/>
</dbReference>
<keyword evidence="11 16" id="KW-0378">Hydrolase</keyword>
<feature type="binding site" evidence="15">
    <location>
        <position position="60"/>
    </location>
    <ligand>
        <name>a divalent metal cation</name>
        <dbReference type="ChEBI" id="CHEBI:60240"/>
    </ligand>
</feature>
<keyword evidence="3 16" id="KW-1048">Host nucleus</keyword>
<keyword evidence="6" id="KW-0235">DNA replication</keyword>
<feature type="binding site" evidence="15">
    <location>
        <position position="113"/>
    </location>
    <ligand>
        <name>a divalent metal cation</name>
        <dbReference type="ChEBI" id="CHEBI:60240"/>
    </ligand>
</feature>
<evidence type="ECO:0000256" key="11">
    <source>
        <dbReference type="ARBA" id="ARBA00022801"/>
    </source>
</evidence>
<evidence type="ECO:0000256" key="14">
    <source>
        <dbReference type="PIRSR" id="PIRSR601191-1"/>
    </source>
</evidence>
<accession>A0A166V5P9</accession>
<feature type="active site" description="For DNA cleavage activity" evidence="14">
    <location>
        <position position="109"/>
    </location>
</feature>
<keyword evidence="4 16" id="KW-0808">Transferase</keyword>
<reference evidence="18 19" key="1">
    <citation type="journal article" date="2016" name="Virology">
        <title>Molecular characterization and prevalence of two capulaviruses: Alfalfa leaf curl virus from France and Euphorbia caput-medusae latent virus from South Africa.</title>
        <authorList>
            <person name="Bernardo P."/>
            <person name="Muhire B."/>
            <person name="Francois S."/>
            <person name="Deshoux M."/>
            <person name="Hartnady P."/>
            <person name="Farkas K."/>
            <person name="Kraberger S."/>
            <person name="Filloux D."/>
            <person name="Fernandez E."/>
            <person name="Galzi S."/>
            <person name="Ferdinand R."/>
            <person name="Granier M."/>
            <person name="Marais A."/>
            <person name="Monge Blasco P."/>
            <person name="Candresse T."/>
            <person name="Escriu F."/>
            <person name="Varsani A."/>
            <person name="Harkins G.W."/>
            <person name="Martin D.P."/>
            <person name="Roumagnac P."/>
        </authorList>
    </citation>
    <scope>NUCLEOTIDE SEQUENCE [LARGE SCALE GENOMIC DNA]</scope>
    <source>
        <strain evidence="18">ALA13_Pl11</strain>
    </source>
</reference>
<keyword evidence="16" id="KW-0067">ATP-binding</keyword>
<dbReference type="GO" id="GO:0003677">
    <property type="term" value="F:DNA binding"/>
    <property type="evidence" value="ECO:0007669"/>
    <property type="project" value="UniProtKB-KW"/>
</dbReference>
<dbReference type="GO" id="GO:0016888">
    <property type="term" value="F:DNA endonuclease activity, producing 5'-phosphomonoesters"/>
    <property type="evidence" value="ECO:0007669"/>
    <property type="project" value="InterPro"/>
</dbReference>
<proteinExistence type="inferred from homology"/>
<feature type="binding site" evidence="15">
    <location>
        <position position="50"/>
    </location>
    <ligand>
        <name>a divalent metal cation</name>
        <dbReference type="ChEBI" id="CHEBI:60240"/>
    </ligand>
</feature>
<comment type="cofactor">
    <cofactor evidence="15">
        <name>Mg(2+)</name>
        <dbReference type="ChEBI" id="CHEBI:18420"/>
    </cofactor>
    <cofactor evidence="15">
        <name>Mn(2+)</name>
        <dbReference type="ChEBI" id="CHEBI:29035"/>
    </cofactor>
    <text evidence="15">Divalent metal cations, possibly Mg(2+) or Mn(2+).</text>
</comment>
<dbReference type="Pfam" id="PF08283">
    <property type="entry name" value="Gemini_AL1_M"/>
    <property type="match status" value="1"/>
</dbReference>
<organism evidence="18 19">
    <name type="scientific">Plantago lanceolata latent virus</name>
    <dbReference type="NCBI Taxonomy" id="1830242"/>
    <lineage>
        <taxon>Viruses</taxon>
        <taxon>Monodnaviria</taxon>
        <taxon>Shotokuvirae</taxon>
        <taxon>Cressdnaviricota</taxon>
        <taxon>Repensiviricetes</taxon>
        <taxon>Geplafuvirales</taxon>
        <taxon>Geminiviridae</taxon>
        <taxon>Capulavirus</taxon>
        <taxon>Capulavirus plantagonis</taxon>
    </lineage>
</organism>
<dbReference type="GO" id="GO:0042025">
    <property type="term" value="C:host cell nucleus"/>
    <property type="evidence" value="ECO:0007669"/>
    <property type="project" value="UniProtKB-SubCell"/>
</dbReference>
<evidence type="ECO:0000256" key="3">
    <source>
        <dbReference type="ARBA" id="ARBA00022562"/>
    </source>
</evidence>
<dbReference type="PRINTS" id="PR00228">
    <property type="entry name" value="GEMCOATCLVL1"/>
</dbReference>
<dbReference type="PROSITE" id="PS52020">
    <property type="entry name" value="CRESS_DNA_REP"/>
    <property type="match status" value="1"/>
</dbReference>
<evidence type="ECO:0000256" key="5">
    <source>
        <dbReference type="ARBA" id="ARBA00022695"/>
    </source>
</evidence>
<keyword evidence="12 16" id="KW-0190">Covalent protein-DNA linkage</keyword>
<comment type="domain">
    <text evidence="16">There are 3 rolling circle replication (RCR) motifs. RCR-2 is probably involved in metal coordination. RCR-3 is required for phosphodiester bond cleavage for initiation of RCR.</text>
</comment>
<evidence type="ECO:0000256" key="4">
    <source>
        <dbReference type="ARBA" id="ARBA00022679"/>
    </source>
</evidence>
<evidence type="ECO:0000256" key="9">
    <source>
        <dbReference type="ARBA" id="ARBA00022741"/>
    </source>
</evidence>
<comment type="similarity">
    <text evidence="2 16">Belongs to the geminiviridae Rep protein family.</text>
</comment>
<keyword evidence="16" id="KW-0347">Helicase</keyword>
<comment type="subcellular location">
    <subcellularLocation>
        <location evidence="1 16">Host nucleus</location>
    </subcellularLocation>
</comment>
<evidence type="ECO:0000259" key="17">
    <source>
        <dbReference type="PROSITE" id="PS52020"/>
    </source>
</evidence>
<evidence type="ECO:0000256" key="15">
    <source>
        <dbReference type="PIRSR" id="PIRSR601191-2"/>
    </source>
</evidence>
<dbReference type="PRINTS" id="PR00227">
    <property type="entry name" value="GEMCOATAL1"/>
</dbReference>
<dbReference type="EC" id="3.1.21.-" evidence="16"/>
<evidence type="ECO:0000256" key="13">
    <source>
        <dbReference type="ARBA" id="ARBA00023125"/>
    </source>
</evidence>
<keyword evidence="8 15" id="KW-0479">Metal-binding</keyword>
<keyword evidence="7 16" id="KW-0540">Nuclease</keyword>
<keyword evidence="9 16" id="KW-0547">Nucleotide-binding</keyword>
<feature type="domain" description="CRESS-DNA virus Rep endonuclease" evidence="17">
    <location>
        <begin position="9"/>
        <end position="122"/>
    </location>
</feature>
<dbReference type="GO" id="GO:0016779">
    <property type="term" value="F:nucleotidyltransferase activity"/>
    <property type="evidence" value="ECO:0007669"/>
    <property type="project" value="UniProtKB-KW"/>
</dbReference>
<name>A0A166V5P9_9GEMI</name>
<evidence type="ECO:0000256" key="16">
    <source>
        <dbReference type="RuleBase" id="RU361249"/>
    </source>
</evidence>
<dbReference type="InterPro" id="IPR001301">
    <property type="entry name" value="Gemini_AL1_CLV"/>
</dbReference>
<comment type="function">
    <text evidence="16">Essential for the replication of viral ssDNA. The closed circular ssDNA genome is first converted to a superhelical dsDNA. Rep binds a specific region at the genome origin of replication. It introduces an endonucleolytic nick within the conserved sequence 5'-TAATATTAC-3' in the intergenic region of the genome present in all geminiviruses, thereby initiating the rolling circle replication (RCR). Following cleavage, binds covalently to the 5'-phosphate of DNA as a tyrosyl ester. The cleavage gives rise to a free 3'-OH that serves as a primer for the cellular DNA polymerase. The polymerase synthesizes the (+) strand DNA by rolling circle mechanism. After one round of replication, a Rep-catalyzed nucleotidyl transfer reaction releases a circular single-stranded virus genome, thereby terminating the replication. Displays origin-specific DNA cleavage, nucleotidyl transferase, ATPase and helicase activities.</text>
</comment>
<evidence type="ECO:0000256" key="12">
    <source>
        <dbReference type="ARBA" id="ARBA00023124"/>
    </source>
</evidence>
<keyword evidence="13 16" id="KW-0238">DNA-binding</keyword>
<keyword evidence="10 16" id="KW-0255">Endonuclease</keyword>
<dbReference type="Gene3D" id="3.40.1310.20">
    <property type="match status" value="1"/>
</dbReference>
<dbReference type="Proteomes" id="UP000232606">
    <property type="component" value="Segment"/>
</dbReference>
<comment type="cofactor">
    <cofactor evidence="16">
        <name>Mn(2+)</name>
        <dbReference type="ChEBI" id="CHEBI:29035"/>
    </cofactor>
</comment>
<dbReference type="SUPFAM" id="SSF55464">
    <property type="entry name" value="Origin of replication-binding domain, RBD-like"/>
    <property type="match status" value="1"/>
</dbReference>
<dbReference type="OrthoDB" id="9195at10239"/>
<dbReference type="KEGG" id="vg:37617484"/>
<evidence type="ECO:0000313" key="18">
    <source>
        <dbReference type="EMBL" id="ANA76386.1"/>
    </source>
</evidence>
<dbReference type="GO" id="GO:0005198">
    <property type="term" value="F:structural molecule activity"/>
    <property type="evidence" value="ECO:0007669"/>
    <property type="project" value="InterPro"/>
</dbReference>
<dbReference type="GO" id="GO:0046872">
    <property type="term" value="F:metal ion binding"/>
    <property type="evidence" value="ECO:0007669"/>
    <property type="project" value="UniProtKB-KW"/>
</dbReference>
<keyword evidence="5 16" id="KW-0548">Nucleotidyltransferase</keyword>
<dbReference type="GO" id="GO:0005524">
    <property type="term" value="F:ATP binding"/>
    <property type="evidence" value="ECO:0007669"/>
    <property type="project" value="UniProtKB-KW"/>
</dbReference>
<evidence type="ECO:0000256" key="2">
    <source>
        <dbReference type="ARBA" id="ARBA00006240"/>
    </source>
</evidence>
<dbReference type="InterPro" id="IPR049912">
    <property type="entry name" value="CRESS_DNA_REP"/>
</dbReference>
<dbReference type="Pfam" id="PF00799">
    <property type="entry name" value="Gemini_AL1"/>
    <property type="match status" value="1"/>
</dbReference>
<sequence length="335" mass="38888">MPRQPLTYRFQGKSAFLTYPKCDLTPTSVLDYLYNLLKNYDIFYARVCQENHQDGTKHLHCLVQLAKRLTTRDPKYFDITTANTITSGDAQPHHPNIQVPRSDAHVADYIAKDGNFVERGVLKATRRSPKKSRDTIWTAILQESTSKPDFLARVQSEQPYTWATQLRNLEYAANSRWPEPPVLYEPRYRAFPNLPEPIKQWAETNLYTDHRPDRPITLIIEGPSKTGKTAWARSLGRHNYYCGSVDWSAYDKHAMYNVIDDIPFQFLPCKKEILGAQKDFTVNEKYRKKTKVPGGIPTIVLCNPDQSYRAALQLHEMYEWSVCNVLHIEIQQPFY</sequence>